<feature type="non-terminal residue" evidence="9">
    <location>
        <position position="1"/>
    </location>
</feature>
<keyword evidence="5 8" id="KW-1133">Transmembrane helix</keyword>
<name>V8PD28_OPHHA</name>
<dbReference type="EMBL" id="AZIM01000294">
    <property type="protein sequence ID" value="ETE71913.1"/>
    <property type="molecule type" value="Genomic_DNA"/>
</dbReference>
<dbReference type="InterPro" id="IPR023271">
    <property type="entry name" value="Aquaporin-like"/>
</dbReference>
<comment type="similarity">
    <text evidence="2">Belongs to the MIP/aquaporin (TC 1.A.8) family.</text>
</comment>
<dbReference type="PANTHER" id="PTHR19139:SF38">
    <property type="entry name" value="AQUAPORIN-5"/>
    <property type="match status" value="1"/>
</dbReference>
<organism evidence="9 10">
    <name type="scientific">Ophiophagus hannah</name>
    <name type="common">King cobra</name>
    <name type="synonym">Naja hannah</name>
    <dbReference type="NCBI Taxonomy" id="8665"/>
    <lineage>
        <taxon>Eukaryota</taxon>
        <taxon>Metazoa</taxon>
        <taxon>Chordata</taxon>
        <taxon>Craniata</taxon>
        <taxon>Vertebrata</taxon>
        <taxon>Euteleostomi</taxon>
        <taxon>Lepidosauria</taxon>
        <taxon>Squamata</taxon>
        <taxon>Bifurcata</taxon>
        <taxon>Unidentata</taxon>
        <taxon>Episquamata</taxon>
        <taxon>Toxicofera</taxon>
        <taxon>Serpentes</taxon>
        <taxon>Colubroidea</taxon>
        <taxon>Elapidae</taxon>
        <taxon>Elapinae</taxon>
        <taxon>Ophiophagus</taxon>
    </lineage>
</organism>
<protein>
    <submittedName>
        <fullName evidence="9">Aquaporin-5</fullName>
    </submittedName>
</protein>
<dbReference type="InterPro" id="IPR034294">
    <property type="entry name" value="Aquaporin_transptr"/>
</dbReference>
<dbReference type="Proteomes" id="UP000018936">
    <property type="component" value="Unassembled WGS sequence"/>
</dbReference>
<evidence type="ECO:0000256" key="2">
    <source>
        <dbReference type="ARBA" id="ARBA00006175"/>
    </source>
</evidence>
<evidence type="ECO:0000313" key="9">
    <source>
        <dbReference type="EMBL" id="ETE71913.1"/>
    </source>
</evidence>
<dbReference type="Pfam" id="PF00230">
    <property type="entry name" value="MIP"/>
    <property type="match status" value="2"/>
</dbReference>
<dbReference type="GO" id="GO:0016324">
    <property type="term" value="C:apical plasma membrane"/>
    <property type="evidence" value="ECO:0007669"/>
    <property type="project" value="TreeGrafter"/>
</dbReference>
<feature type="transmembrane region" description="Helical" evidence="8">
    <location>
        <begin position="380"/>
        <end position="402"/>
    </location>
</feature>
<dbReference type="GO" id="GO:0012505">
    <property type="term" value="C:endomembrane system"/>
    <property type="evidence" value="ECO:0007669"/>
    <property type="project" value="UniProtKB-SubCell"/>
</dbReference>
<comment type="subcellular location">
    <subcellularLocation>
        <location evidence="1">Endomembrane system</location>
        <topology evidence="1">Multi-pass membrane protein</topology>
    </subcellularLocation>
</comment>
<comment type="caution">
    <text evidence="9">The sequence shown here is derived from an EMBL/GenBank/DDBJ whole genome shotgun (WGS) entry which is preliminary data.</text>
</comment>
<evidence type="ECO:0000313" key="10">
    <source>
        <dbReference type="Proteomes" id="UP000018936"/>
    </source>
</evidence>
<dbReference type="PRINTS" id="PR00783">
    <property type="entry name" value="MINTRINSICP"/>
</dbReference>
<proteinExistence type="inferred from homology"/>
<evidence type="ECO:0000256" key="8">
    <source>
        <dbReference type="SAM" id="Phobius"/>
    </source>
</evidence>
<dbReference type="AlphaFoldDB" id="V8PD28"/>
<keyword evidence="6 8" id="KW-0472">Membrane</keyword>
<feature type="transmembrane region" description="Helical" evidence="8">
    <location>
        <begin position="336"/>
        <end position="360"/>
    </location>
</feature>
<evidence type="ECO:0000256" key="6">
    <source>
        <dbReference type="ARBA" id="ARBA00023136"/>
    </source>
</evidence>
<feature type="transmembrane region" description="Helical" evidence="8">
    <location>
        <begin position="414"/>
        <end position="433"/>
    </location>
</feature>
<dbReference type="NCBIfam" id="TIGR00861">
    <property type="entry name" value="MIP"/>
    <property type="match status" value="1"/>
</dbReference>
<sequence length="513" mass="55540">MWELRSVAFTRAILAEFLATLLFVFFGLGSALNWPASPPNVLQISFAFGLAIGTLIQAVGHVSGAHINPAVTVACLVGSQVSFLRAIFYMVAQILGAVTGAAILHQITPPHIRGSLAINRVQNNTTSGQAVAMEIFLTFQLVLCIFASTDDHRSDNLGSPALSIGFSVVLGHLIGVFWLGPMVGAVVASLLYNYAFFPHRKTLSERLAIFKGYEPEEDWEEREVRRRQSMELHSPQTLPRGVMEKPTSSSPAMRKEVCTVVFLRAVFTEFLATMIFVFFGLGSALKWPSALPSVLQISLAFGLAISTMVQTFGHISGGHINPAVTIAFFVGNQISFLRMLFYIVAQLLGAIAGAGILYGVTPSNARGNLAANGLSNNTTAGQAVVVEIILTFQLVLCIFASTDNRRNDKVGSPSLSIGLSVTLGCLVGIYFTGCSMNPARSFGPAVVMKRFTSAHWVFWVGPISGGILASLLYNYLLLPHSMNMSERVAIIKGTYESEEEWEEKEKSMEMSSP</sequence>
<dbReference type="GO" id="GO:0015670">
    <property type="term" value="P:carbon dioxide transport"/>
    <property type="evidence" value="ECO:0007669"/>
    <property type="project" value="TreeGrafter"/>
</dbReference>
<feature type="transmembrane region" description="Helical" evidence="8">
    <location>
        <begin position="261"/>
        <end position="282"/>
    </location>
</feature>
<dbReference type="InterPro" id="IPR022357">
    <property type="entry name" value="MIP_CS"/>
</dbReference>
<keyword evidence="10" id="KW-1185">Reference proteome</keyword>
<feature type="transmembrane region" description="Helical" evidence="8">
    <location>
        <begin position="169"/>
        <end position="197"/>
    </location>
</feature>
<feature type="transmembrane region" description="Helical" evidence="8">
    <location>
        <begin position="294"/>
        <end position="315"/>
    </location>
</feature>
<evidence type="ECO:0000256" key="7">
    <source>
        <dbReference type="ARBA" id="ARBA00034651"/>
    </source>
</evidence>
<feature type="transmembrane region" description="Helical" evidence="8">
    <location>
        <begin position="46"/>
        <end position="67"/>
    </location>
</feature>
<dbReference type="Gene3D" id="1.20.1080.10">
    <property type="entry name" value="Glycerol uptake facilitator protein"/>
    <property type="match status" value="2"/>
</dbReference>
<evidence type="ECO:0000256" key="1">
    <source>
        <dbReference type="ARBA" id="ARBA00004127"/>
    </source>
</evidence>
<gene>
    <name evidence="9" type="primary">AQP5</name>
    <name evidence="9" type="ORF">L345_02268</name>
</gene>
<comment type="catalytic activity">
    <reaction evidence="7">
        <text>H2O(in) = H2O(out)</text>
        <dbReference type="Rhea" id="RHEA:29667"/>
        <dbReference type="ChEBI" id="CHEBI:15377"/>
    </reaction>
</comment>
<feature type="transmembrane region" description="Helical" evidence="8">
    <location>
        <begin position="87"/>
        <end position="107"/>
    </location>
</feature>
<dbReference type="OrthoDB" id="3222at2759"/>
<dbReference type="FunFam" id="1.20.1080.10:FF:000003">
    <property type="entry name" value="Lens fiber major intrinsic"/>
    <property type="match status" value="1"/>
</dbReference>
<dbReference type="PRINTS" id="PR02014">
    <property type="entry name" value="AQUAPORIN2"/>
</dbReference>
<keyword evidence="4 8" id="KW-0812">Transmembrane</keyword>
<dbReference type="CDD" id="cd00333">
    <property type="entry name" value="MIP"/>
    <property type="match status" value="2"/>
</dbReference>
<evidence type="ECO:0000256" key="4">
    <source>
        <dbReference type="ARBA" id="ARBA00022692"/>
    </source>
</evidence>
<dbReference type="InterPro" id="IPR000425">
    <property type="entry name" value="MIP"/>
</dbReference>
<feature type="transmembrane region" description="Helical" evidence="8">
    <location>
        <begin position="12"/>
        <end position="34"/>
    </location>
</feature>
<dbReference type="PROSITE" id="PS00221">
    <property type="entry name" value="MIP"/>
    <property type="match status" value="2"/>
</dbReference>
<dbReference type="GO" id="GO:0015250">
    <property type="term" value="F:water channel activity"/>
    <property type="evidence" value="ECO:0007669"/>
    <property type="project" value="TreeGrafter"/>
</dbReference>
<feature type="transmembrane region" description="Helical" evidence="8">
    <location>
        <begin position="453"/>
        <end position="477"/>
    </location>
</feature>
<dbReference type="SUPFAM" id="SSF81338">
    <property type="entry name" value="Aquaporin-like"/>
    <property type="match status" value="2"/>
</dbReference>
<evidence type="ECO:0000256" key="5">
    <source>
        <dbReference type="ARBA" id="ARBA00022989"/>
    </source>
</evidence>
<reference evidence="9 10" key="1">
    <citation type="journal article" date="2013" name="Proc. Natl. Acad. Sci. U.S.A.">
        <title>The king cobra genome reveals dynamic gene evolution and adaptation in the snake venom system.</title>
        <authorList>
            <person name="Vonk F.J."/>
            <person name="Casewell N.R."/>
            <person name="Henkel C.V."/>
            <person name="Heimberg A.M."/>
            <person name="Jansen H.J."/>
            <person name="McCleary R.J."/>
            <person name="Kerkkamp H.M."/>
            <person name="Vos R.A."/>
            <person name="Guerreiro I."/>
            <person name="Calvete J.J."/>
            <person name="Wuster W."/>
            <person name="Woods A.E."/>
            <person name="Logan J.M."/>
            <person name="Harrison R.A."/>
            <person name="Castoe T.A."/>
            <person name="de Koning A.P."/>
            <person name="Pollock D.D."/>
            <person name="Yandell M."/>
            <person name="Calderon D."/>
            <person name="Renjifo C."/>
            <person name="Currier R.B."/>
            <person name="Salgado D."/>
            <person name="Pla D."/>
            <person name="Sanz L."/>
            <person name="Hyder A.S."/>
            <person name="Ribeiro J.M."/>
            <person name="Arntzen J.W."/>
            <person name="van den Thillart G.E."/>
            <person name="Boetzer M."/>
            <person name="Pirovano W."/>
            <person name="Dirks R.P."/>
            <person name="Spaink H.P."/>
            <person name="Duboule D."/>
            <person name="McGlinn E."/>
            <person name="Kini R.M."/>
            <person name="Richardson M.K."/>
        </authorList>
    </citation>
    <scope>NUCLEOTIDE SEQUENCE</scope>
    <source>
        <tissue evidence="9">Blood</tissue>
    </source>
</reference>
<dbReference type="PANTHER" id="PTHR19139">
    <property type="entry name" value="AQUAPORIN TRANSPORTER"/>
    <property type="match status" value="1"/>
</dbReference>
<accession>V8PD28</accession>
<keyword evidence="3" id="KW-0813">Transport</keyword>
<evidence type="ECO:0000256" key="3">
    <source>
        <dbReference type="ARBA" id="ARBA00022448"/>
    </source>
</evidence>